<dbReference type="Gene3D" id="3.30.420.130">
    <property type="entry name" value="Dinitrogenase iron-molybdenum cofactor biosynthesis domain"/>
    <property type="match status" value="1"/>
</dbReference>
<sequence length="112" mass="12473">MKIAITSEKKGLRSKFDLRFGRAGWFCIYDTENGEVIFTENENKDANGGAGTKTAEKMAELNVSQIISGDFGPKAKALLEKFKIQMVILDEGNKTINEIIERLKNKSTINSN</sequence>
<dbReference type="Proteomes" id="UP000184050">
    <property type="component" value="Unassembled WGS sequence"/>
</dbReference>
<organism evidence="2 3">
    <name type="scientific">Tangfeifania diversioriginum</name>
    <dbReference type="NCBI Taxonomy" id="1168035"/>
    <lineage>
        <taxon>Bacteria</taxon>
        <taxon>Pseudomonadati</taxon>
        <taxon>Bacteroidota</taxon>
        <taxon>Bacteroidia</taxon>
        <taxon>Marinilabiliales</taxon>
        <taxon>Prolixibacteraceae</taxon>
        <taxon>Tangfeifania</taxon>
    </lineage>
</organism>
<dbReference type="SUPFAM" id="SSF53146">
    <property type="entry name" value="Nitrogenase accessory factor-like"/>
    <property type="match status" value="1"/>
</dbReference>
<evidence type="ECO:0000259" key="1">
    <source>
        <dbReference type="Pfam" id="PF02579"/>
    </source>
</evidence>
<gene>
    <name evidence="2" type="ORF">SAMN05444280_12761</name>
</gene>
<feature type="domain" description="Dinitrogenase iron-molybdenum cofactor biosynthesis" evidence="1">
    <location>
        <begin position="13"/>
        <end position="104"/>
    </location>
</feature>
<proteinExistence type="predicted"/>
<dbReference type="RefSeq" id="WP_073171769.1">
    <property type="nucleotide sequence ID" value="NZ_FQZE01000027.1"/>
</dbReference>
<dbReference type="STRING" id="1168035.SAMN05444280_12761"/>
<keyword evidence="3" id="KW-1185">Reference proteome</keyword>
<dbReference type="PANTHER" id="PTHR42983:SF1">
    <property type="entry name" value="IRON-MOLYBDENUM PROTEIN"/>
    <property type="match status" value="1"/>
</dbReference>
<reference evidence="2 3" key="1">
    <citation type="submission" date="2016-11" db="EMBL/GenBank/DDBJ databases">
        <authorList>
            <person name="Jaros S."/>
            <person name="Januszkiewicz K."/>
            <person name="Wedrychowicz H."/>
        </authorList>
    </citation>
    <scope>NUCLEOTIDE SEQUENCE [LARGE SCALE GENOMIC DNA]</scope>
    <source>
        <strain evidence="2 3">DSM 27063</strain>
    </source>
</reference>
<accession>A0A1M6LN94</accession>
<dbReference type="InterPro" id="IPR036105">
    <property type="entry name" value="DiNase_FeMo-co_biosyn_sf"/>
</dbReference>
<dbReference type="OrthoDB" id="9807451at2"/>
<evidence type="ECO:0000313" key="2">
    <source>
        <dbReference type="EMBL" id="SHJ72657.1"/>
    </source>
</evidence>
<dbReference type="Pfam" id="PF02579">
    <property type="entry name" value="Nitro_FeMo-Co"/>
    <property type="match status" value="1"/>
</dbReference>
<dbReference type="InterPro" id="IPR003731">
    <property type="entry name" value="Di-Nase_FeMo-co_biosynth"/>
</dbReference>
<dbReference type="EMBL" id="FQZE01000027">
    <property type="protein sequence ID" value="SHJ72657.1"/>
    <property type="molecule type" value="Genomic_DNA"/>
</dbReference>
<evidence type="ECO:0000313" key="3">
    <source>
        <dbReference type="Proteomes" id="UP000184050"/>
    </source>
</evidence>
<dbReference type="PANTHER" id="PTHR42983">
    <property type="entry name" value="DINITROGENASE IRON-MOLYBDENUM COFACTOR PROTEIN-RELATED"/>
    <property type="match status" value="1"/>
</dbReference>
<name>A0A1M6LN94_9BACT</name>
<dbReference type="AlphaFoldDB" id="A0A1M6LN94"/>
<protein>
    <submittedName>
        <fullName evidence="2">Predicted Fe-Mo cluster-binding protein, NifX family</fullName>
    </submittedName>
</protein>